<proteinExistence type="predicted"/>
<evidence type="ECO:0000313" key="2">
    <source>
        <dbReference type="Proteomes" id="UP000072741"/>
    </source>
</evidence>
<gene>
    <name evidence="1" type="ORF">NS331_25160</name>
</gene>
<organism evidence="1 2">
    <name type="scientific">Pseudacidovorax intermedius</name>
    <dbReference type="NCBI Taxonomy" id="433924"/>
    <lineage>
        <taxon>Bacteria</taxon>
        <taxon>Pseudomonadati</taxon>
        <taxon>Pseudomonadota</taxon>
        <taxon>Betaproteobacteria</taxon>
        <taxon>Burkholderiales</taxon>
        <taxon>Comamonadaceae</taxon>
        <taxon>Pseudacidovorax</taxon>
    </lineage>
</organism>
<sequence length="64" mass="7465">MRKQDLLTMLAWSKSKLSYVLNKKGTRYDPTFPQPLHLAGSKTPYWRWAEVAAWIDAQAKKRDA</sequence>
<dbReference type="EMBL" id="LDSL01000258">
    <property type="protein sequence ID" value="KTT09349.1"/>
    <property type="molecule type" value="Genomic_DNA"/>
</dbReference>
<name>A0A147GL57_9BURK</name>
<evidence type="ECO:0008006" key="3">
    <source>
        <dbReference type="Google" id="ProtNLM"/>
    </source>
</evidence>
<comment type="caution">
    <text evidence="1">The sequence shown here is derived from an EMBL/GenBank/DDBJ whole genome shotgun (WGS) entry which is preliminary data.</text>
</comment>
<evidence type="ECO:0000313" key="1">
    <source>
        <dbReference type="EMBL" id="KTT09349.1"/>
    </source>
</evidence>
<accession>A0A147GL57</accession>
<dbReference type="OrthoDB" id="9182156at2"/>
<protein>
    <recommendedName>
        <fullName evidence="3">AlpA family transcriptional regulator</fullName>
    </recommendedName>
</protein>
<reference evidence="1 2" key="1">
    <citation type="journal article" date="2016" name="Front. Microbiol.">
        <title>Genomic Resource of Rice Seed Associated Bacteria.</title>
        <authorList>
            <person name="Midha S."/>
            <person name="Bansal K."/>
            <person name="Sharma S."/>
            <person name="Kumar N."/>
            <person name="Patil P.P."/>
            <person name="Chaudhry V."/>
            <person name="Patil P.B."/>
        </authorList>
    </citation>
    <scope>NUCLEOTIDE SEQUENCE [LARGE SCALE GENOMIC DNA]</scope>
    <source>
        <strain evidence="1 2">NS331</strain>
    </source>
</reference>
<keyword evidence="2" id="KW-1185">Reference proteome</keyword>
<dbReference type="AlphaFoldDB" id="A0A147GL57"/>
<dbReference type="Proteomes" id="UP000072741">
    <property type="component" value="Unassembled WGS sequence"/>
</dbReference>